<dbReference type="AlphaFoldDB" id="A0A8J5YUM5"/>
<dbReference type="FunFam" id="3.80.10.10:FF:000095">
    <property type="entry name" value="LRR receptor-like serine/threonine-protein kinase GSO1"/>
    <property type="match status" value="2"/>
</dbReference>
<dbReference type="PANTHER" id="PTHR48061">
    <property type="entry name" value="LEUCINE-RICH REPEAT RECEPTOR PROTEIN KINASE EMS1-LIKE-RELATED"/>
    <property type="match status" value="1"/>
</dbReference>
<feature type="signal peptide" evidence="12">
    <location>
        <begin position="1"/>
        <end position="30"/>
    </location>
</feature>
<dbReference type="GO" id="GO:0006952">
    <property type="term" value="P:defense response"/>
    <property type="evidence" value="ECO:0007669"/>
    <property type="project" value="UniProtKB-ARBA"/>
</dbReference>
<evidence type="ECO:0000313" key="16">
    <source>
        <dbReference type="Proteomes" id="UP000701853"/>
    </source>
</evidence>
<feature type="chain" id="PRO_5035206462" description="Leucine-rich repeat-containing N-terminal plant-type domain-containing protein" evidence="12">
    <location>
        <begin position="31"/>
        <end position="1037"/>
    </location>
</feature>
<dbReference type="InterPro" id="IPR046956">
    <property type="entry name" value="RLP23-like"/>
</dbReference>
<name>A0A8J5YUM5_9ROSI</name>
<feature type="domain" description="Disease resistance R13L4/SHOC-2-like LRR" evidence="14">
    <location>
        <begin position="241"/>
        <end position="370"/>
    </location>
</feature>
<keyword evidence="5" id="KW-0812">Transmembrane</keyword>
<keyword evidence="10" id="KW-0675">Receptor</keyword>
<dbReference type="Pfam" id="PF08263">
    <property type="entry name" value="LRRNT_2"/>
    <property type="match status" value="1"/>
</dbReference>
<dbReference type="OrthoDB" id="442066at2759"/>
<dbReference type="PRINTS" id="PR00019">
    <property type="entry name" value="LEURICHRPT"/>
</dbReference>
<dbReference type="Pfam" id="PF00560">
    <property type="entry name" value="LRR_1"/>
    <property type="match status" value="6"/>
</dbReference>
<dbReference type="PANTHER" id="PTHR48061:SF12">
    <property type="entry name" value="DISEASE RESISTANCE LIKE PROTEIN"/>
    <property type="match status" value="1"/>
</dbReference>
<dbReference type="FunFam" id="3.80.10.10:FF:000111">
    <property type="entry name" value="LRR receptor-like serine/threonine-protein kinase ERECTA"/>
    <property type="match status" value="1"/>
</dbReference>
<reference evidence="15 16" key="1">
    <citation type="journal article" date="2021" name="bioRxiv">
        <title>The Gossypium anomalum genome as a resource for cotton improvement and evolutionary analysis of hybrid incompatibility.</title>
        <authorList>
            <person name="Grover C.E."/>
            <person name="Yuan D."/>
            <person name="Arick M.A."/>
            <person name="Miller E.R."/>
            <person name="Hu G."/>
            <person name="Peterson D.G."/>
            <person name="Wendel J.F."/>
            <person name="Udall J.A."/>
        </authorList>
    </citation>
    <scope>NUCLEOTIDE SEQUENCE [LARGE SCALE GENOMIC DNA]</scope>
    <source>
        <strain evidence="15">JFW-Udall</strain>
        <tissue evidence="15">Leaf</tissue>
    </source>
</reference>
<feature type="domain" description="Leucine-rich repeat-containing N-terminal plant-type" evidence="13">
    <location>
        <begin position="36"/>
        <end position="87"/>
    </location>
</feature>
<dbReference type="Pfam" id="PF13855">
    <property type="entry name" value="LRR_8"/>
    <property type="match status" value="1"/>
</dbReference>
<dbReference type="InterPro" id="IPR003591">
    <property type="entry name" value="Leu-rich_rpt_typical-subtyp"/>
</dbReference>
<dbReference type="InterPro" id="IPR001611">
    <property type="entry name" value="Leu-rich_rpt"/>
</dbReference>
<sequence>MANPFTFFTMGSAFHLILLALLLLFSLVCSVKPLCHPDERSALLHFKQSFIIKHSASSSPDAYPKTESWNVEDPSVDCCSWNGVGCDNVTGHVVVLELNSSYLYGSINSNTTLFRLPHLQRLSLADNVFINSEIPSGINNLSSLTYLDLSFSNFSGQVPLEILELSKLELLDLSGNPLKLRKPGLRSLLHNLTNLRQLYLTDVTLSSSVPNMLANFYSLTVLILSNCDLRGKFPTAVFELPNLELLSLESNQELSGSLPDVQENHSLSKLSLANTRFSGQLPESIGNFKSLEYLDISHCHFFGKLPFSLGGLTQLKYLYFSYNNFSQPIPSSIGHLNQLQILDLSDNKFSGQIPSSLSNLTQLFVLSLATNSFVQGNLSWIGTQTNLTYLDLSKTNLTGQIPSSLQNLTQITWLYLYDNGLDGQIPPWIGSLTKLTEIKFQDNYLGGPIPESIFNLQNLELLYLHTNHLNGTLKLQSFLELKTLTRLQLSGNYLSLLTNVSINVAPPKLKLLGLASCNLSEFPSFLRSQDELEILELAENKIHGQIPNWFWGVGKQNLQYLNLGFNSLTGSIFQKLPAVLPWSNLKDFNLESNMLQGSLPHPPPSISSYKVSNNMLSGEIEPMFCNLPSLVVLDLSNNNMTGTLPPCLANMTSSLEVLSLQSNHFISAIPPTYTKNCRLTTMDLSQNQLQGKIPRSLVHCTQLEELILGNNLINDSFPHWLGGLPKLKVLILRSNRLHGVIGKPQTKSDFSKLQVIDLSNNHLRGKLPSDYFNVWNAMKVHSTNNSFSPYMFANTSFQNRENVWYDYYNYTVTLAMKGRDLKYENVPDSISAIDLSSNELEGEIPEAIGELKLIRMLNLSNNKLSGRIPLSLGELSNLESLDLSRNKLWGKIPPQLSKLNFLVVFNVSYNELEGAVPQGAQFNTFNNESYEGNSGLCGSPLTETCGNPEVPASTHLGWDEAEDEGMWSVIKSGWKIVLTGYGGGLILGMSLGWNFNAWKYGWFRKVLGKWVVSNSWKGSNWYSFSWISVWKKVSWNY</sequence>
<dbReference type="SMART" id="SM00369">
    <property type="entry name" value="LRR_TYP"/>
    <property type="match status" value="12"/>
</dbReference>
<dbReference type="FunFam" id="3.80.10.10:FF:000453">
    <property type="entry name" value="Leucine-rich receptor-like protein kinase family protein"/>
    <property type="match status" value="1"/>
</dbReference>
<keyword evidence="7" id="KW-0677">Repeat</keyword>
<evidence type="ECO:0000256" key="10">
    <source>
        <dbReference type="ARBA" id="ARBA00023170"/>
    </source>
</evidence>
<dbReference type="InterPro" id="IPR013210">
    <property type="entry name" value="LRR_N_plant-typ"/>
</dbReference>
<dbReference type="SMART" id="SM00365">
    <property type="entry name" value="LRR_SD22"/>
    <property type="match status" value="7"/>
</dbReference>
<dbReference type="PROSITE" id="PS51450">
    <property type="entry name" value="LRR"/>
    <property type="match status" value="1"/>
</dbReference>
<evidence type="ECO:0000256" key="6">
    <source>
        <dbReference type="ARBA" id="ARBA00022729"/>
    </source>
</evidence>
<evidence type="ECO:0000313" key="15">
    <source>
        <dbReference type="EMBL" id="KAG8489302.1"/>
    </source>
</evidence>
<dbReference type="SUPFAM" id="SSF52058">
    <property type="entry name" value="L domain-like"/>
    <property type="match status" value="1"/>
</dbReference>
<keyword evidence="6 12" id="KW-0732">Signal</keyword>
<keyword evidence="16" id="KW-1185">Reference proteome</keyword>
<accession>A0A8J5YUM5</accession>
<protein>
    <recommendedName>
        <fullName evidence="17">Leucine-rich repeat-containing N-terminal plant-type domain-containing protein</fullName>
    </recommendedName>
</protein>
<evidence type="ECO:0000256" key="12">
    <source>
        <dbReference type="SAM" id="SignalP"/>
    </source>
</evidence>
<evidence type="ECO:0000256" key="8">
    <source>
        <dbReference type="ARBA" id="ARBA00022989"/>
    </source>
</evidence>
<comment type="similarity">
    <text evidence="2">Belongs to the RLP family.</text>
</comment>
<evidence type="ECO:0000256" key="11">
    <source>
        <dbReference type="ARBA" id="ARBA00023180"/>
    </source>
</evidence>
<dbReference type="Pfam" id="PF23598">
    <property type="entry name" value="LRR_14"/>
    <property type="match status" value="1"/>
</dbReference>
<dbReference type="InterPro" id="IPR032675">
    <property type="entry name" value="LRR_dom_sf"/>
</dbReference>
<evidence type="ECO:0000256" key="4">
    <source>
        <dbReference type="ARBA" id="ARBA00022614"/>
    </source>
</evidence>
<keyword evidence="4" id="KW-0433">Leucine-rich repeat</keyword>
<evidence type="ECO:0000256" key="3">
    <source>
        <dbReference type="ARBA" id="ARBA00022475"/>
    </source>
</evidence>
<comment type="caution">
    <text evidence="15">The sequence shown here is derived from an EMBL/GenBank/DDBJ whole genome shotgun (WGS) entry which is preliminary data.</text>
</comment>
<dbReference type="GO" id="GO:0005886">
    <property type="term" value="C:plasma membrane"/>
    <property type="evidence" value="ECO:0007669"/>
    <property type="project" value="UniProtKB-SubCell"/>
</dbReference>
<dbReference type="GO" id="GO:0051707">
    <property type="term" value="P:response to other organism"/>
    <property type="evidence" value="ECO:0007669"/>
    <property type="project" value="UniProtKB-ARBA"/>
</dbReference>
<evidence type="ECO:0000256" key="9">
    <source>
        <dbReference type="ARBA" id="ARBA00023136"/>
    </source>
</evidence>
<dbReference type="Gene3D" id="3.80.10.10">
    <property type="entry name" value="Ribonuclease Inhibitor"/>
    <property type="match status" value="6"/>
</dbReference>
<evidence type="ECO:0008006" key="17">
    <source>
        <dbReference type="Google" id="ProtNLM"/>
    </source>
</evidence>
<evidence type="ECO:0000256" key="5">
    <source>
        <dbReference type="ARBA" id="ARBA00022692"/>
    </source>
</evidence>
<dbReference type="GO" id="GO:0009791">
    <property type="term" value="P:post-embryonic development"/>
    <property type="evidence" value="ECO:0007669"/>
    <property type="project" value="UniProtKB-ARBA"/>
</dbReference>
<organism evidence="15 16">
    <name type="scientific">Gossypium anomalum</name>
    <dbReference type="NCBI Taxonomy" id="47600"/>
    <lineage>
        <taxon>Eukaryota</taxon>
        <taxon>Viridiplantae</taxon>
        <taxon>Streptophyta</taxon>
        <taxon>Embryophyta</taxon>
        <taxon>Tracheophyta</taxon>
        <taxon>Spermatophyta</taxon>
        <taxon>Magnoliopsida</taxon>
        <taxon>eudicotyledons</taxon>
        <taxon>Gunneridae</taxon>
        <taxon>Pentapetalae</taxon>
        <taxon>rosids</taxon>
        <taxon>malvids</taxon>
        <taxon>Malvales</taxon>
        <taxon>Malvaceae</taxon>
        <taxon>Malvoideae</taxon>
        <taxon>Gossypium</taxon>
    </lineage>
</organism>
<evidence type="ECO:0000259" key="14">
    <source>
        <dbReference type="Pfam" id="PF23598"/>
    </source>
</evidence>
<keyword evidence="8" id="KW-1133">Transmembrane helix</keyword>
<dbReference type="EMBL" id="JAHUZN010000007">
    <property type="protein sequence ID" value="KAG8489302.1"/>
    <property type="molecule type" value="Genomic_DNA"/>
</dbReference>
<evidence type="ECO:0000256" key="7">
    <source>
        <dbReference type="ARBA" id="ARBA00022737"/>
    </source>
</evidence>
<keyword evidence="11" id="KW-0325">Glycoprotein</keyword>
<dbReference type="SUPFAM" id="SSF52047">
    <property type="entry name" value="RNI-like"/>
    <property type="match status" value="2"/>
</dbReference>
<comment type="subcellular location">
    <subcellularLocation>
        <location evidence="1">Cell membrane</location>
        <topology evidence="1">Single-pass type I membrane protein</topology>
    </subcellularLocation>
</comment>
<evidence type="ECO:0000256" key="1">
    <source>
        <dbReference type="ARBA" id="ARBA00004251"/>
    </source>
</evidence>
<keyword evidence="9" id="KW-0472">Membrane</keyword>
<proteinExistence type="inferred from homology"/>
<dbReference type="InterPro" id="IPR055414">
    <property type="entry name" value="LRR_R13L4/SHOC2-like"/>
</dbReference>
<gene>
    <name evidence="15" type="ORF">CXB51_017357</name>
</gene>
<keyword evidence="3" id="KW-1003">Cell membrane</keyword>
<dbReference type="Proteomes" id="UP000701853">
    <property type="component" value="Chromosome 7"/>
</dbReference>
<evidence type="ECO:0000256" key="2">
    <source>
        <dbReference type="ARBA" id="ARBA00009592"/>
    </source>
</evidence>
<evidence type="ECO:0000259" key="13">
    <source>
        <dbReference type="Pfam" id="PF08263"/>
    </source>
</evidence>